<keyword evidence="2" id="KW-0521">NADP</keyword>
<dbReference type="PROSITE" id="PS00798">
    <property type="entry name" value="ALDOKETO_REDUCTASE_1"/>
    <property type="match status" value="1"/>
</dbReference>
<comment type="similarity">
    <text evidence="1">Belongs to the aldo/keto reductase family.</text>
</comment>
<gene>
    <name evidence="8" type="ORF">FH969_10160</name>
</gene>
<dbReference type="Proteomes" id="UP000313849">
    <property type="component" value="Unassembled WGS sequence"/>
</dbReference>
<dbReference type="SUPFAM" id="SSF51430">
    <property type="entry name" value="NAD(P)-linked oxidoreductase"/>
    <property type="match status" value="1"/>
</dbReference>
<dbReference type="Pfam" id="PF00248">
    <property type="entry name" value="Aldo_ket_red"/>
    <property type="match status" value="2"/>
</dbReference>
<dbReference type="PIRSF" id="PIRSF000097">
    <property type="entry name" value="AKR"/>
    <property type="match status" value="1"/>
</dbReference>
<evidence type="ECO:0000256" key="6">
    <source>
        <dbReference type="PIRSR" id="PIRSR000097-3"/>
    </source>
</evidence>
<accession>A0A5C5BC69</accession>
<dbReference type="CDD" id="cd19071">
    <property type="entry name" value="AKR_AKR1-5-like"/>
    <property type="match status" value="1"/>
</dbReference>
<dbReference type="PROSITE" id="PS00063">
    <property type="entry name" value="ALDOKETO_REDUCTASE_3"/>
    <property type="match status" value="1"/>
</dbReference>
<reference evidence="8 9" key="1">
    <citation type="submission" date="2019-06" db="EMBL/GenBank/DDBJ databases">
        <title>Draft genome sequence of Miniimonas arenae KCTC 19750T isolated from sea sand.</title>
        <authorList>
            <person name="Park S.-J."/>
        </authorList>
    </citation>
    <scope>NUCLEOTIDE SEQUENCE [LARGE SCALE GENOMIC DNA]</scope>
    <source>
        <strain evidence="8 9">KCTC 19750</strain>
    </source>
</reference>
<dbReference type="InterPro" id="IPR036812">
    <property type="entry name" value="NAD(P)_OxRdtase_dom_sf"/>
</dbReference>
<sequence length="292" mass="32134">MCWCLRWTHDHTDPQHRAHHRRDLARRPQVGFGTWQVEADVAQGVVENALEVGYRHIDTAAGYYNEAEVGAALRASGLPREELFVTTKLRNGDQGFEQALTAFEASRARLGVDVVDLYLIHLPVPSKDRYLETWRAFEKLLADGAVRAIGVSNFLAPHLERLVAGSTVVPAINQVELHPTFQQPGTLAAAREHGVAIEAYSPLGQGKDVNHPVVTAIAERLGVSTGQVILRWHVQHGHVVIPKSVTPERIAGNLDLFSFELSFEDVAAIDALDSGDRLGPDPATASFTRFQH</sequence>
<dbReference type="InterPro" id="IPR023210">
    <property type="entry name" value="NADP_OxRdtase_dom"/>
</dbReference>
<feature type="active site" description="Proton donor" evidence="4">
    <location>
        <position position="63"/>
    </location>
</feature>
<keyword evidence="3" id="KW-0560">Oxidoreductase</keyword>
<organism evidence="8 9">
    <name type="scientific">Miniimonas arenae</name>
    <dbReference type="NCBI Taxonomy" id="676201"/>
    <lineage>
        <taxon>Bacteria</taxon>
        <taxon>Bacillati</taxon>
        <taxon>Actinomycetota</taxon>
        <taxon>Actinomycetes</taxon>
        <taxon>Micrococcales</taxon>
        <taxon>Beutenbergiaceae</taxon>
        <taxon>Miniimonas</taxon>
    </lineage>
</organism>
<dbReference type="PROSITE" id="PS00062">
    <property type="entry name" value="ALDOKETO_REDUCTASE_2"/>
    <property type="match status" value="1"/>
</dbReference>
<name>A0A5C5BC69_9MICO</name>
<dbReference type="AlphaFoldDB" id="A0A5C5BC69"/>
<evidence type="ECO:0000256" key="3">
    <source>
        <dbReference type="ARBA" id="ARBA00023002"/>
    </source>
</evidence>
<feature type="domain" description="NADP-dependent oxidoreductase" evidence="7">
    <location>
        <begin position="215"/>
        <end position="273"/>
    </location>
</feature>
<dbReference type="InterPro" id="IPR018170">
    <property type="entry name" value="Aldo/ket_reductase_CS"/>
</dbReference>
<proteinExistence type="inferred from homology"/>
<dbReference type="FunFam" id="3.20.20.100:FF:000015">
    <property type="entry name" value="Oxidoreductase, aldo/keto reductase family"/>
    <property type="match status" value="1"/>
</dbReference>
<keyword evidence="9" id="KW-1185">Reference proteome</keyword>
<comment type="caution">
    <text evidence="8">The sequence shown here is derived from an EMBL/GenBank/DDBJ whole genome shotgun (WGS) entry which is preliminary data.</text>
</comment>
<evidence type="ECO:0000256" key="4">
    <source>
        <dbReference type="PIRSR" id="PIRSR000097-1"/>
    </source>
</evidence>
<evidence type="ECO:0000313" key="9">
    <source>
        <dbReference type="Proteomes" id="UP000313849"/>
    </source>
</evidence>
<dbReference type="EMBL" id="VENP01000036">
    <property type="protein sequence ID" value="TNU73692.1"/>
    <property type="molecule type" value="Genomic_DNA"/>
</dbReference>
<dbReference type="Gene3D" id="3.20.20.100">
    <property type="entry name" value="NADP-dependent oxidoreductase domain"/>
    <property type="match status" value="1"/>
</dbReference>
<dbReference type="PANTHER" id="PTHR43827:SF3">
    <property type="entry name" value="NADP-DEPENDENT OXIDOREDUCTASE DOMAIN-CONTAINING PROTEIN"/>
    <property type="match status" value="1"/>
</dbReference>
<dbReference type="PRINTS" id="PR00069">
    <property type="entry name" value="ALDKETRDTASE"/>
</dbReference>
<dbReference type="PANTHER" id="PTHR43827">
    <property type="entry name" value="2,5-DIKETO-D-GLUCONIC ACID REDUCTASE"/>
    <property type="match status" value="1"/>
</dbReference>
<dbReference type="OrthoDB" id="9804790at2"/>
<evidence type="ECO:0000313" key="8">
    <source>
        <dbReference type="EMBL" id="TNU73692.1"/>
    </source>
</evidence>
<feature type="site" description="Lowers pKa of active site Tyr" evidence="6">
    <location>
        <position position="88"/>
    </location>
</feature>
<evidence type="ECO:0000256" key="1">
    <source>
        <dbReference type="ARBA" id="ARBA00007905"/>
    </source>
</evidence>
<evidence type="ECO:0000256" key="5">
    <source>
        <dbReference type="PIRSR" id="PIRSR000097-2"/>
    </source>
</evidence>
<feature type="domain" description="NADP-dependent oxidoreductase" evidence="7">
    <location>
        <begin position="30"/>
        <end position="206"/>
    </location>
</feature>
<dbReference type="InterPro" id="IPR020471">
    <property type="entry name" value="AKR"/>
</dbReference>
<evidence type="ECO:0000259" key="7">
    <source>
        <dbReference type="Pfam" id="PF00248"/>
    </source>
</evidence>
<feature type="binding site" evidence="5">
    <location>
        <position position="121"/>
    </location>
    <ligand>
        <name>substrate</name>
    </ligand>
</feature>
<dbReference type="GO" id="GO:0016616">
    <property type="term" value="F:oxidoreductase activity, acting on the CH-OH group of donors, NAD or NADP as acceptor"/>
    <property type="evidence" value="ECO:0007669"/>
    <property type="project" value="UniProtKB-ARBA"/>
</dbReference>
<evidence type="ECO:0000256" key="2">
    <source>
        <dbReference type="ARBA" id="ARBA00022857"/>
    </source>
</evidence>
<protein>
    <submittedName>
        <fullName evidence="8">Aldo/keto reductase</fullName>
    </submittedName>
</protein>